<protein>
    <recommendedName>
        <fullName evidence="3">Methionyl-tRNA formyltransferase</fullName>
    </recommendedName>
</protein>
<gene>
    <name evidence="1" type="ORF">MsAg5_16200</name>
</gene>
<organism evidence="1 2">
    <name type="scientific">Methanolapillus africanus</name>
    <dbReference type="NCBI Taxonomy" id="3028297"/>
    <lineage>
        <taxon>Archaea</taxon>
        <taxon>Methanobacteriati</taxon>
        <taxon>Methanobacteriota</taxon>
        <taxon>Stenosarchaea group</taxon>
        <taxon>Methanomicrobia</taxon>
        <taxon>Methanosarcinales</taxon>
        <taxon>Methanosarcinaceae</taxon>
        <taxon>Methanolapillus</taxon>
    </lineage>
</organism>
<dbReference type="RefSeq" id="WP_338100147.1">
    <property type="nucleotide sequence ID" value="NZ_JAWDKD010000021.1"/>
</dbReference>
<dbReference type="Proteomes" id="UP001271789">
    <property type="component" value="Unassembled WGS sequence"/>
</dbReference>
<proteinExistence type="predicted"/>
<reference evidence="1" key="1">
    <citation type="submission" date="2023-06" db="EMBL/GenBank/DDBJ databases">
        <title>Genome sequence of Methanosarcinaceae archaeon Ag5.</title>
        <authorList>
            <person name="Protasov E."/>
            <person name="Platt K."/>
            <person name="Poehlein A."/>
            <person name="Daniel R."/>
            <person name="Brune A."/>
        </authorList>
    </citation>
    <scope>NUCLEOTIDE SEQUENCE</scope>
    <source>
        <strain evidence="1">Ag5</strain>
    </source>
</reference>
<evidence type="ECO:0000313" key="2">
    <source>
        <dbReference type="Proteomes" id="UP001271789"/>
    </source>
</evidence>
<name>A0AAE4MKQ1_9EURY</name>
<sequence>MALIERDNIEHVRNDNPKIHKNVNRCTYSVYKIDEKKYIQFDTFGTSERANPKKSSQTIQFDSETAKHLVQIFKEERLIE</sequence>
<evidence type="ECO:0000313" key="1">
    <source>
        <dbReference type="EMBL" id="MDV0447709.1"/>
    </source>
</evidence>
<dbReference type="EMBL" id="JAWDKD010000021">
    <property type="protein sequence ID" value="MDV0447709.1"/>
    <property type="molecule type" value="Genomic_DNA"/>
</dbReference>
<comment type="caution">
    <text evidence="1">The sequence shown here is derived from an EMBL/GenBank/DDBJ whole genome shotgun (WGS) entry which is preliminary data.</text>
</comment>
<dbReference type="AlphaFoldDB" id="A0AAE4MKQ1"/>
<accession>A0AAE4MKQ1</accession>
<evidence type="ECO:0008006" key="3">
    <source>
        <dbReference type="Google" id="ProtNLM"/>
    </source>
</evidence>
<keyword evidence="2" id="KW-1185">Reference proteome</keyword>